<dbReference type="Gene3D" id="1.10.510.10">
    <property type="entry name" value="Transferase(Phosphotransferase) domain 1"/>
    <property type="match status" value="1"/>
</dbReference>
<feature type="domain" description="Fungal-type protein kinase" evidence="1">
    <location>
        <begin position="208"/>
        <end position="545"/>
    </location>
</feature>
<dbReference type="AlphaFoldDB" id="A0AAD5UUH8"/>
<name>A0AAD5UUH8_9APHY</name>
<comment type="caution">
    <text evidence="2">The sequence shown here is derived from an EMBL/GenBank/DDBJ whole genome shotgun (WGS) entry which is preliminary data.</text>
</comment>
<reference evidence="2" key="1">
    <citation type="submission" date="2022-07" db="EMBL/GenBank/DDBJ databases">
        <title>Genome Sequence of Physisporinus lineatus.</title>
        <authorList>
            <person name="Buettner E."/>
        </authorList>
    </citation>
    <scope>NUCLEOTIDE SEQUENCE</scope>
    <source>
        <strain evidence="2">VT162</strain>
    </source>
</reference>
<evidence type="ECO:0000313" key="2">
    <source>
        <dbReference type="EMBL" id="KAJ3476894.1"/>
    </source>
</evidence>
<dbReference type="Proteomes" id="UP001212997">
    <property type="component" value="Unassembled WGS sequence"/>
</dbReference>
<dbReference type="PANTHER" id="PTHR38248:SF2">
    <property type="entry name" value="FUNK1 11"/>
    <property type="match status" value="1"/>
</dbReference>
<keyword evidence="3" id="KW-1185">Reference proteome</keyword>
<accession>A0AAD5UUH8</accession>
<dbReference type="Pfam" id="PF17667">
    <property type="entry name" value="Pkinase_fungal"/>
    <property type="match status" value="1"/>
</dbReference>
<protein>
    <recommendedName>
        <fullName evidence="1">Fungal-type protein kinase domain-containing protein</fullName>
    </recommendedName>
</protein>
<evidence type="ECO:0000313" key="3">
    <source>
        <dbReference type="Proteomes" id="UP001212997"/>
    </source>
</evidence>
<dbReference type="EMBL" id="JANAWD010000656">
    <property type="protein sequence ID" value="KAJ3476894.1"/>
    <property type="molecule type" value="Genomic_DNA"/>
</dbReference>
<organism evidence="2 3">
    <name type="scientific">Meripilus lineatus</name>
    <dbReference type="NCBI Taxonomy" id="2056292"/>
    <lineage>
        <taxon>Eukaryota</taxon>
        <taxon>Fungi</taxon>
        <taxon>Dikarya</taxon>
        <taxon>Basidiomycota</taxon>
        <taxon>Agaricomycotina</taxon>
        <taxon>Agaricomycetes</taxon>
        <taxon>Polyporales</taxon>
        <taxon>Meripilaceae</taxon>
        <taxon>Meripilus</taxon>
    </lineage>
</organism>
<dbReference type="PANTHER" id="PTHR38248">
    <property type="entry name" value="FUNK1 6"/>
    <property type="match status" value="1"/>
</dbReference>
<dbReference type="InterPro" id="IPR011009">
    <property type="entry name" value="Kinase-like_dom_sf"/>
</dbReference>
<dbReference type="SUPFAM" id="SSF56112">
    <property type="entry name" value="Protein kinase-like (PK-like)"/>
    <property type="match status" value="1"/>
</dbReference>
<proteinExistence type="predicted"/>
<gene>
    <name evidence="2" type="ORF">NLI96_g10842</name>
</gene>
<evidence type="ECO:0000259" key="1">
    <source>
        <dbReference type="Pfam" id="PF17667"/>
    </source>
</evidence>
<sequence length="722" mass="82572">MLIVVKRTSAEDCESILTPQEPANATPSLKTIPPAKESGLLERVERTSPVLSQPHAIAHYRHLDREYRDYFVGPVPKDFFRELLPEPNHPMPHLRPSLVGALAQSNPMGDEQLLFRPIYNQIKPYLSERFHVAIPDSPGIRLDHWEDFPQNVVFQNNKDPIVRLDLETSELHVEVKSSAFEDPFRDQSLLSTKHQFLKSGPDDPFKRGQLIAYATDACARQHRLFYYSVLICHHRARIIRWDRSGALVSESFNCSDADGMALLGDFLWRYTHAPPAARGYDPTVLAASKEEELVVARNPVMKEWYQEGSVVKLLVWDSEKERLSEFLVSRPVVSPATMIGKCTRGFWALDEETGSVVFVKDAWRVSGMEPEWAIIQKLHKHEVRNIPKLHSYGEVPDGIHGSQCTLASQYSQYYCGTTCPVARYVHYRLVSETVGHTLDSALRDSRQLLEVTQHAFEALSDAFKKCNLMHRDVSIGNIVIDRVSHKGVLIDWETACPVTDEDGVGAPFRAGTWQFMAVKQQFDVMEPINHMPIHDIESMLWVVVYATIRWFAAQRSDADVHRLIAFLFDSYRTTAFAIDAGGESKYSFIWSNDDQYRKKIDLPATSILDSWIRTFKRLFFRWTYEPLEDPLKAFEIAGGKWRDIMGDASLTPDRRVFRTPLPFQTKEAETEESEYEVEEPESEAVLAYTHIPSPIPLPLAPFVRAPERPLIRRSFSAPARYT</sequence>
<dbReference type="InterPro" id="IPR040976">
    <property type="entry name" value="Pkinase_fungal"/>
</dbReference>